<evidence type="ECO:0000313" key="3">
    <source>
        <dbReference type="EMBL" id="OSX72770.1"/>
    </source>
</evidence>
<reference evidence="3 4" key="1">
    <citation type="submission" date="2017-03" db="EMBL/GenBank/DDBJ databases">
        <title>WGS assembly of Porphyra umbilicalis.</title>
        <authorList>
            <person name="Brawley S.H."/>
            <person name="Blouin N.A."/>
            <person name="Ficko-Blean E."/>
            <person name="Wheeler G.L."/>
            <person name="Lohr M."/>
            <person name="Goodson H.V."/>
            <person name="Jenkins J.W."/>
            <person name="Blaby-Haas C.E."/>
            <person name="Helliwell K.E."/>
            <person name="Chan C."/>
            <person name="Marriage T."/>
            <person name="Bhattacharya D."/>
            <person name="Klein A.S."/>
            <person name="Badis Y."/>
            <person name="Brodie J."/>
            <person name="Cao Y."/>
            <person name="Collen J."/>
            <person name="Dittami S.M."/>
            <person name="Gachon C.M."/>
            <person name="Green B.R."/>
            <person name="Karpowicz S."/>
            <person name="Kim J.W."/>
            <person name="Kudahl U."/>
            <person name="Lin S."/>
            <person name="Michel G."/>
            <person name="Mittag M."/>
            <person name="Olson B.J."/>
            <person name="Pangilinan J."/>
            <person name="Peng Y."/>
            <person name="Qiu H."/>
            <person name="Shu S."/>
            <person name="Singer J.T."/>
            <person name="Smith A.G."/>
            <person name="Sprecher B.N."/>
            <person name="Wagner V."/>
            <person name="Wang W."/>
            <person name="Wang Z.-Y."/>
            <person name="Yan J."/>
            <person name="Yarish C."/>
            <person name="Zoeuner-Riek S."/>
            <person name="Zhuang Y."/>
            <person name="Zou Y."/>
            <person name="Lindquist E.A."/>
            <person name="Grimwood J."/>
            <person name="Barry K."/>
            <person name="Rokhsar D.S."/>
            <person name="Schmutz J."/>
            <person name="Stiller J.W."/>
            <person name="Grossman A.R."/>
            <person name="Prochnik S.E."/>
        </authorList>
    </citation>
    <scope>NUCLEOTIDE SEQUENCE [LARGE SCALE GENOMIC DNA]</scope>
    <source>
        <strain evidence="3">4086291</strain>
    </source>
</reference>
<gene>
    <name evidence="3" type="ORF">BU14_0406s0009</name>
</gene>
<dbReference type="NCBIfam" id="TIGR04215">
    <property type="entry name" value="choice_anch_A"/>
    <property type="match status" value="1"/>
</dbReference>
<dbReference type="AlphaFoldDB" id="A0A1X6NW71"/>
<dbReference type="InterPro" id="IPR026588">
    <property type="entry name" value="Choice_anch_A"/>
</dbReference>
<dbReference type="Proteomes" id="UP000218209">
    <property type="component" value="Unassembled WGS sequence"/>
</dbReference>
<accession>A0A1X6NW71</accession>
<dbReference type="EMBL" id="KV919039">
    <property type="protein sequence ID" value="OSX72770.1"/>
    <property type="molecule type" value="Genomic_DNA"/>
</dbReference>
<protein>
    <recommendedName>
        <fullName evidence="2">Choice-of-anchor A domain-containing protein</fullName>
    </recommendedName>
</protein>
<feature type="chain" id="PRO_5012575335" description="Choice-of-anchor A domain-containing protein" evidence="1">
    <location>
        <begin position="28"/>
        <end position="302"/>
    </location>
</feature>
<keyword evidence="1" id="KW-0732">Signal</keyword>
<proteinExistence type="predicted"/>
<name>A0A1X6NW71_PORUM</name>
<feature type="domain" description="Choice-of-anchor A" evidence="2">
    <location>
        <begin position="36"/>
        <end position="282"/>
    </location>
</feature>
<evidence type="ECO:0000313" key="4">
    <source>
        <dbReference type="Proteomes" id="UP000218209"/>
    </source>
</evidence>
<dbReference type="Pfam" id="PF20597">
    <property type="entry name" value="pAdhesive_15"/>
    <property type="match status" value="1"/>
</dbReference>
<sequence length="302" mass="30889">MPPWRLRWPALAAAAAAAAALLPAVRGAPTSPPSPTFGDWGVITYGNLQLSTSTLEGPALVLGSADLVDFDIGGGRPCHPTAPALAVAGAAHGRHGVLKGRAALGRHSALERTVGTPCADGGDASRGVTVGAPAGTGVDGWATRLAHIGASASLCRTPASGRVAVEDSVLKLFPAPASAGDACVDVFAVAHPLPRTLSSVQYYGTRRVVINYHFRSADWAGVDMATLNASRTLHSYCGGGRLRLRDTEVSGSVLAPGLRVDARSAEFRGRLAVESLTGQAVVRYEPYEGVALDGLAAEVCAV</sequence>
<organism evidence="3 4">
    <name type="scientific">Porphyra umbilicalis</name>
    <name type="common">Purple laver</name>
    <name type="synonym">Red alga</name>
    <dbReference type="NCBI Taxonomy" id="2786"/>
    <lineage>
        <taxon>Eukaryota</taxon>
        <taxon>Rhodophyta</taxon>
        <taxon>Bangiophyceae</taxon>
        <taxon>Bangiales</taxon>
        <taxon>Bangiaceae</taxon>
        <taxon>Porphyra</taxon>
    </lineage>
</organism>
<keyword evidence="4" id="KW-1185">Reference proteome</keyword>
<evidence type="ECO:0000259" key="2">
    <source>
        <dbReference type="Pfam" id="PF20597"/>
    </source>
</evidence>
<feature type="signal peptide" evidence="1">
    <location>
        <begin position="1"/>
        <end position="27"/>
    </location>
</feature>
<evidence type="ECO:0000256" key="1">
    <source>
        <dbReference type="SAM" id="SignalP"/>
    </source>
</evidence>